<dbReference type="InterPro" id="IPR041663">
    <property type="entry name" value="DisA/LigA_HHH"/>
</dbReference>
<feature type="binding site" evidence="11">
    <location>
        <position position="188"/>
    </location>
    <ligand>
        <name>NAD(+)</name>
        <dbReference type="ChEBI" id="CHEBI:57540"/>
    </ligand>
</feature>
<dbReference type="GO" id="GO:0006260">
    <property type="term" value="P:DNA replication"/>
    <property type="evidence" value="ECO:0007669"/>
    <property type="project" value="UniProtKB-KW"/>
</dbReference>
<evidence type="ECO:0000256" key="8">
    <source>
        <dbReference type="ARBA" id="ARBA00023027"/>
    </source>
</evidence>
<feature type="binding site" evidence="11">
    <location>
        <position position="122"/>
    </location>
    <ligand>
        <name>NAD(+)</name>
        <dbReference type="ChEBI" id="CHEBI:57540"/>
    </ligand>
</feature>
<evidence type="ECO:0000256" key="6">
    <source>
        <dbReference type="ARBA" id="ARBA00022833"/>
    </source>
</evidence>
<keyword evidence="5 11" id="KW-0227">DNA damage</keyword>
<dbReference type="InterPro" id="IPR036420">
    <property type="entry name" value="BRCT_dom_sf"/>
</dbReference>
<dbReference type="SUPFAM" id="SSF52113">
    <property type="entry name" value="BRCT domain"/>
    <property type="match status" value="1"/>
</dbReference>
<feature type="binding site" evidence="11">
    <location>
        <position position="422"/>
    </location>
    <ligand>
        <name>Zn(2+)</name>
        <dbReference type="ChEBI" id="CHEBI:29105"/>
    </ligand>
</feature>
<dbReference type="SUPFAM" id="SSF56091">
    <property type="entry name" value="DNA ligase/mRNA capping enzyme, catalytic domain"/>
    <property type="match status" value="1"/>
</dbReference>
<keyword evidence="3 11" id="KW-0235">DNA replication</keyword>
<dbReference type="PROSITE" id="PS50172">
    <property type="entry name" value="BRCT"/>
    <property type="match status" value="1"/>
</dbReference>
<dbReference type="InterPro" id="IPR001357">
    <property type="entry name" value="BRCT_dom"/>
</dbReference>
<feature type="binding site" evidence="11">
    <location>
        <position position="145"/>
    </location>
    <ligand>
        <name>NAD(+)</name>
        <dbReference type="ChEBI" id="CHEBI:57540"/>
    </ligand>
</feature>
<evidence type="ECO:0000256" key="1">
    <source>
        <dbReference type="ARBA" id="ARBA00004067"/>
    </source>
</evidence>
<dbReference type="CDD" id="cd00114">
    <property type="entry name" value="LIGANc"/>
    <property type="match status" value="1"/>
</dbReference>
<evidence type="ECO:0000256" key="7">
    <source>
        <dbReference type="ARBA" id="ARBA00022842"/>
    </source>
</evidence>
<evidence type="ECO:0000256" key="4">
    <source>
        <dbReference type="ARBA" id="ARBA00022723"/>
    </source>
</evidence>
<dbReference type="InterPro" id="IPR003583">
    <property type="entry name" value="Hlx-hairpin-Hlx_DNA-bd_motif"/>
</dbReference>
<dbReference type="EC" id="6.5.1.2" evidence="11"/>
<feature type="binding site" evidence="11">
    <location>
        <begin position="38"/>
        <end position="42"/>
    </location>
    <ligand>
        <name>NAD(+)</name>
        <dbReference type="ChEBI" id="CHEBI:57540"/>
    </ligand>
</feature>
<keyword evidence="9 11" id="KW-0234">DNA repair</keyword>
<dbReference type="FunFam" id="1.10.287.610:FF:000002">
    <property type="entry name" value="DNA ligase"/>
    <property type="match status" value="1"/>
</dbReference>
<dbReference type="InterPro" id="IPR004150">
    <property type="entry name" value="NAD_DNA_ligase_OB"/>
</dbReference>
<dbReference type="Gene3D" id="1.10.150.20">
    <property type="entry name" value="5' to 3' exonuclease, C-terminal subdomain"/>
    <property type="match status" value="2"/>
</dbReference>
<reference evidence="13" key="1">
    <citation type="submission" date="2020-06" db="EMBL/GenBank/DDBJ databases">
        <title>Unique genomic features of the anaerobic methanotrophic archaea.</title>
        <authorList>
            <person name="Chadwick G.L."/>
            <person name="Skennerton C.T."/>
            <person name="Laso-Perez R."/>
            <person name="Leu A.O."/>
            <person name="Speth D.R."/>
            <person name="Yu H."/>
            <person name="Morgan-Lang C."/>
            <person name="Hatzenpichler R."/>
            <person name="Goudeau D."/>
            <person name="Malmstrom R."/>
            <person name="Brazelton W.J."/>
            <person name="Woyke T."/>
            <person name="Hallam S.J."/>
            <person name="Tyson G.W."/>
            <person name="Wegener G."/>
            <person name="Boetius A."/>
            <person name="Orphan V."/>
        </authorList>
    </citation>
    <scope>NUCLEOTIDE SEQUENCE</scope>
</reference>
<dbReference type="AlphaFoldDB" id="A0A7G9YY06"/>
<dbReference type="Pfam" id="PF01653">
    <property type="entry name" value="DNA_ligase_aden"/>
    <property type="match status" value="1"/>
</dbReference>
<feature type="binding site" evidence="11">
    <location>
        <position position="438"/>
    </location>
    <ligand>
        <name>Zn(2+)</name>
        <dbReference type="ChEBI" id="CHEBI:29105"/>
    </ligand>
</feature>
<dbReference type="HAMAP" id="MF_01588">
    <property type="entry name" value="DNA_ligase_A"/>
    <property type="match status" value="1"/>
</dbReference>
<dbReference type="CDD" id="cd17748">
    <property type="entry name" value="BRCT_DNA_ligase_like"/>
    <property type="match status" value="1"/>
</dbReference>
<proteinExistence type="inferred from homology"/>
<dbReference type="SUPFAM" id="SSF50249">
    <property type="entry name" value="Nucleic acid-binding proteins"/>
    <property type="match status" value="1"/>
</dbReference>
<keyword evidence="6 11" id="KW-0862">Zinc</keyword>
<evidence type="ECO:0000256" key="11">
    <source>
        <dbReference type="HAMAP-Rule" id="MF_01588"/>
    </source>
</evidence>
<dbReference type="GO" id="GO:0046872">
    <property type="term" value="F:metal ion binding"/>
    <property type="evidence" value="ECO:0007669"/>
    <property type="project" value="UniProtKB-KW"/>
</dbReference>
<dbReference type="Gene3D" id="3.40.50.10190">
    <property type="entry name" value="BRCT domain"/>
    <property type="match status" value="1"/>
</dbReference>
<dbReference type="FunFam" id="1.10.150.20:FF:000006">
    <property type="entry name" value="DNA ligase"/>
    <property type="match status" value="1"/>
</dbReference>
<dbReference type="FunFam" id="2.40.50.140:FF:000012">
    <property type="entry name" value="DNA ligase"/>
    <property type="match status" value="1"/>
</dbReference>
<feature type="binding site" evidence="11">
    <location>
        <position position="443"/>
    </location>
    <ligand>
        <name>Zn(2+)</name>
        <dbReference type="ChEBI" id="CHEBI:29105"/>
    </ligand>
</feature>
<dbReference type="Gene3D" id="1.10.287.610">
    <property type="entry name" value="Helix hairpin bin"/>
    <property type="match status" value="1"/>
</dbReference>
<feature type="domain" description="BRCT" evidence="12">
    <location>
        <begin position="605"/>
        <end position="683"/>
    </location>
</feature>
<accession>A0A7G9YY06</accession>
<evidence type="ECO:0000259" key="12">
    <source>
        <dbReference type="PROSITE" id="PS50172"/>
    </source>
</evidence>
<dbReference type="GO" id="GO:0006281">
    <property type="term" value="P:DNA repair"/>
    <property type="evidence" value="ECO:0007669"/>
    <property type="project" value="UniProtKB-KW"/>
</dbReference>
<gene>
    <name evidence="13" type="primary">ligN</name>
    <name evidence="11" type="synonym">ligA</name>
    <name evidence="13" type="ORF">PANBHIFL_00005</name>
</gene>
<dbReference type="InterPro" id="IPR013839">
    <property type="entry name" value="DNAligase_adenylation"/>
</dbReference>
<dbReference type="Gene3D" id="2.40.50.140">
    <property type="entry name" value="Nucleic acid-binding proteins"/>
    <property type="match status" value="1"/>
</dbReference>
<evidence type="ECO:0000256" key="10">
    <source>
        <dbReference type="ARBA" id="ARBA00034005"/>
    </source>
</evidence>
<feature type="binding site" evidence="11">
    <location>
        <begin position="87"/>
        <end position="88"/>
    </location>
    <ligand>
        <name>NAD(+)</name>
        <dbReference type="ChEBI" id="CHEBI:57540"/>
    </ligand>
</feature>
<dbReference type="Pfam" id="PF00533">
    <property type="entry name" value="BRCT"/>
    <property type="match status" value="1"/>
</dbReference>
<keyword evidence="8 11" id="KW-0520">NAD</keyword>
<dbReference type="SMART" id="SM00278">
    <property type="entry name" value="HhH1"/>
    <property type="match status" value="4"/>
</dbReference>
<name>A0A7G9YY06_9EURY</name>
<evidence type="ECO:0000256" key="3">
    <source>
        <dbReference type="ARBA" id="ARBA00022705"/>
    </source>
</evidence>
<feature type="binding site" evidence="11">
    <location>
        <position position="304"/>
    </location>
    <ligand>
        <name>NAD(+)</name>
        <dbReference type="ChEBI" id="CHEBI:57540"/>
    </ligand>
</feature>
<dbReference type="InterPro" id="IPR013840">
    <property type="entry name" value="DNAligase_N"/>
</dbReference>
<comment type="catalytic activity">
    <reaction evidence="10 11">
        <text>NAD(+) + (deoxyribonucleotide)n-3'-hydroxyl + 5'-phospho-(deoxyribonucleotide)m = (deoxyribonucleotide)n+m + AMP + beta-nicotinamide D-nucleotide.</text>
        <dbReference type="EC" id="6.5.1.2"/>
    </reaction>
</comment>
<dbReference type="FunFam" id="1.10.150.20:FF:000007">
    <property type="entry name" value="DNA ligase"/>
    <property type="match status" value="1"/>
</dbReference>
<evidence type="ECO:0000256" key="2">
    <source>
        <dbReference type="ARBA" id="ARBA00022598"/>
    </source>
</evidence>
<feature type="active site" description="N6-AMP-lysine intermediate" evidence="11">
    <location>
        <position position="124"/>
    </location>
</feature>
<evidence type="ECO:0000256" key="9">
    <source>
        <dbReference type="ARBA" id="ARBA00023204"/>
    </source>
</evidence>
<dbReference type="PIRSF" id="PIRSF001604">
    <property type="entry name" value="LigA"/>
    <property type="match status" value="1"/>
</dbReference>
<keyword evidence="11" id="KW-0464">Manganese</keyword>
<dbReference type="InterPro" id="IPR033136">
    <property type="entry name" value="DNA_ligase_CS"/>
</dbReference>
<comment type="cofactor">
    <cofactor evidence="11">
        <name>Mg(2+)</name>
        <dbReference type="ChEBI" id="CHEBI:18420"/>
    </cofactor>
    <cofactor evidence="11">
        <name>Mn(2+)</name>
        <dbReference type="ChEBI" id="CHEBI:29035"/>
    </cofactor>
</comment>
<keyword evidence="2 11" id="KW-0436">Ligase</keyword>
<dbReference type="FunFam" id="3.30.470.30:FF:000001">
    <property type="entry name" value="DNA ligase"/>
    <property type="match status" value="1"/>
</dbReference>
<protein>
    <recommendedName>
        <fullName evidence="11">DNA ligase</fullName>
        <ecNumber evidence="11">6.5.1.2</ecNumber>
    </recommendedName>
    <alternativeName>
        <fullName evidence="11">Polydeoxyribonucleotide synthase [NAD(+)]</fullName>
    </alternativeName>
</protein>
<comment type="function">
    <text evidence="1 11">DNA ligase that catalyzes the formation of phosphodiester linkages between 5'-phosphoryl and 3'-hydroxyl groups in double-stranded DNA using NAD as a coenzyme and as the energy source for the reaction. It is essential for DNA replication and repair of damaged DNA.</text>
</comment>
<evidence type="ECO:0000256" key="5">
    <source>
        <dbReference type="ARBA" id="ARBA00022763"/>
    </source>
</evidence>
<comment type="similarity">
    <text evidence="11">Belongs to the NAD-dependent DNA ligase family. LigA subfamily.</text>
</comment>
<dbReference type="SMART" id="SM00532">
    <property type="entry name" value="LIGANc"/>
    <property type="match status" value="1"/>
</dbReference>
<organism evidence="13">
    <name type="scientific">Candidatus Methanophagaceae archaeon ANME-1 ERB6</name>
    <dbReference type="NCBI Taxonomy" id="2759912"/>
    <lineage>
        <taxon>Archaea</taxon>
        <taxon>Methanobacteriati</taxon>
        <taxon>Methanobacteriota</taxon>
        <taxon>Stenosarchaea group</taxon>
        <taxon>Methanomicrobia</taxon>
        <taxon>Candidatus Methanophagales</taxon>
        <taxon>Candidatus Methanophagaceae</taxon>
    </lineage>
</organism>
<dbReference type="Gene3D" id="3.30.470.30">
    <property type="entry name" value="DNA ligase/mRNA capping enzyme"/>
    <property type="match status" value="1"/>
</dbReference>
<feature type="binding site" evidence="11">
    <location>
        <position position="425"/>
    </location>
    <ligand>
        <name>Zn(2+)</name>
        <dbReference type="ChEBI" id="CHEBI:29105"/>
    </ligand>
</feature>
<dbReference type="EMBL" id="MT631525">
    <property type="protein sequence ID" value="QNO52890.1"/>
    <property type="molecule type" value="Genomic_DNA"/>
</dbReference>
<dbReference type="PANTHER" id="PTHR23389">
    <property type="entry name" value="CHROMOSOME TRANSMISSION FIDELITY FACTOR 18"/>
    <property type="match status" value="1"/>
</dbReference>
<dbReference type="InterPro" id="IPR012340">
    <property type="entry name" value="NA-bd_OB-fold"/>
</dbReference>
<dbReference type="NCBIfam" id="TIGR00575">
    <property type="entry name" value="dnlj"/>
    <property type="match status" value="1"/>
</dbReference>
<dbReference type="Pfam" id="PF22745">
    <property type="entry name" value="Nlig-Ia"/>
    <property type="match status" value="1"/>
</dbReference>
<keyword evidence="7 11" id="KW-0460">Magnesium</keyword>
<dbReference type="GO" id="GO:0003677">
    <property type="term" value="F:DNA binding"/>
    <property type="evidence" value="ECO:0007669"/>
    <property type="project" value="InterPro"/>
</dbReference>
<evidence type="ECO:0000313" key="13">
    <source>
        <dbReference type="EMBL" id="QNO52890.1"/>
    </source>
</evidence>
<dbReference type="SMART" id="SM00292">
    <property type="entry name" value="BRCT"/>
    <property type="match status" value="1"/>
</dbReference>
<dbReference type="PROSITE" id="PS01056">
    <property type="entry name" value="DNA_LIGASE_N2"/>
    <property type="match status" value="1"/>
</dbReference>
<dbReference type="Pfam" id="PF14520">
    <property type="entry name" value="HHH_5"/>
    <property type="match status" value="1"/>
</dbReference>
<dbReference type="Pfam" id="PF03120">
    <property type="entry name" value="OB_DNA_ligase"/>
    <property type="match status" value="1"/>
</dbReference>
<dbReference type="SUPFAM" id="SSF47781">
    <property type="entry name" value="RuvA domain 2-like"/>
    <property type="match status" value="1"/>
</dbReference>
<keyword evidence="4 11" id="KW-0479">Metal-binding</keyword>
<dbReference type="NCBIfam" id="NF005932">
    <property type="entry name" value="PRK07956.1"/>
    <property type="match status" value="1"/>
</dbReference>
<dbReference type="InterPro" id="IPR001679">
    <property type="entry name" value="DNA_ligase"/>
</dbReference>
<dbReference type="Pfam" id="PF12826">
    <property type="entry name" value="HHH_2"/>
    <property type="match status" value="1"/>
</dbReference>
<sequence>MVGEEEKEAVKQYIADLRKKIHYHNYRYYVLNEPEISDAEYDRLFNELEEFESKYPELVTPDSPTQRVGAKPLEAFGTYKHSIPLLSLNSVSEEEEVRDFDERVRKFIGEAGGVAAIEYVVEPKIDGLAMELIFENGVLSVGSTRGDGETGEEITQNLRTIKTIPLRIFSDAASASGVPLSLLEVRGEVFIPVGKFKDLNTALGEKGARMFANPRNAAAGSVRQLDPRVTASRPLDFFAYGVGRAEGKEFSTQWEVLAYLRRIGFKISPLIRRFETIQDAIRYHEEVKERRDELDYEIDGIVVKVNSIEQQERLGTISRSPRWALAYKFPAREEFTRVKDIVVQVGRTGALTPVAVLEPVPIGGATIRRATLHNEDELRRKDVRIGDTVVVERAGDVIPEVVSVIKSKRTGTEKEFKMPDRCPVCGAEVIKEGPIRRCIGVSCEAQLKERIKHFASLRALDIEGLGEKVIEQLVDRKMVSDAADLFFLTKSDLLRLERMGGKSAQNILDALEKSKHTTLSRLIHAMGIRHVGDHTASLLADNFRDLESLRNASYDDLVCIPEVGPEVARSILLFFEQGSTKELLDKQERAGVSYEKRGVGVAEEVVREVLEGKTFVFTGRISMPREEARGIVERLGGKVASSVSKRTDYVVAGEEAGSKLDTAVRLGVRIIDEAMFMRLIKEK</sequence>
<feature type="binding site" evidence="11">
    <location>
        <position position="328"/>
    </location>
    <ligand>
        <name>NAD(+)</name>
        <dbReference type="ChEBI" id="CHEBI:57540"/>
    </ligand>
</feature>
<dbReference type="GO" id="GO:0003911">
    <property type="term" value="F:DNA ligase (NAD+) activity"/>
    <property type="evidence" value="ECO:0007669"/>
    <property type="project" value="UniProtKB-UniRule"/>
</dbReference>
<dbReference type="GO" id="GO:0005829">
    <property type="term" value="C:cytosol"/>
    <property type="evidence" value="ECO:0007669"/>
    <property type="project" value="TreeGrafter"/>
</dbReference>
<dbReference type="InterPro" id="IPR010994">
    <property type="entry name" value="RuvA_2-like"/>
</dbReference>
<dbReference type="PANTHER" id="PTHR23389:SF9">
    <property type="entry name" value="DNA LIGASE"/>
    <property type="match status" value="1"/>
</dbReference>
<dbReference type="Gene3D" id="6.20.10.30">
    <property type="match status" value="1"/>
</dbReference>